<dbReference type="Gene3D" id="1.20.5.190">
    <property type="match status" value="2"/>
</dbReference>
<feature type="region of interest" description="Disordered" evidence="4">
    <location>
        <begin position="883"/>
        <end position="902"/>
    </location>
</feature>
<dbReference type="InterPro" id="IPR019734">
    <property type="entry name" value="TPR_rpt"/>
</dbReference>
<dbReference type="InterPro" id="IPR000048">
    <property type="entry name" value="IQ_motif_EF-hand-BS"/>
</dbReference>
<dbReference type="PANTHER" id="PTHR45641:SF19">
    <property type="entry name" value="NEPHROCYSTIN-3"/>
    <property type="match status" value="1"/>
</dbReference>
<feature type="region of interest" description="Disordered" evidence="4">
    <location>
        <begin position="566"/>
        <end position="648"/>
    </location>
</feature>
<name>A0A9W6YK77_9STRA</name>
<dbReference type="Gene3D" id="1.25.40.10">
    <property type="entry name" value="Tetratricopeptide repeat domain"/>
    <property type="match status" value="1"/>
</dbReference>
<reference evidence="5" key="1">
    <citation type="submission" date="2023-04" db="EMBL/GenBank/DDBJ databases">
        <title>Phytophthora lilii NBRC 32176.</title>
        <authorList>
            <person name="Ichikawa N."/>
            <person name="Sato H."/>
            <person name="Tonouchi N."/>
        </authorList>
    </citation>
    <scope>NUCLEOTIDE SEQUENCE</scope>
    <source>
        <strain evidence="5">NBRC 32176</strain>
    </source>
</reference>
<dbReference type="Pfam" id="PF00612">
    <property type="entry name" value="IQ"/>
    <property type="match status" value="2"/>
</dbReference>
<dbReference type="SUPFAM" id="SSF48452">
    <property type="entry name" value="TPR-like"/>
    <property type="match status" value="1"/>
</dbReference>
<organism evidence="5 6">
    <name type="scientific">Phytophthora lilii</name>
    <dbReference type="NCBI Taxonomy" id="2077276"/>
    <lineage>
        <taxon>Eukaryota</taxon>
        <taxon>Sar</taxon>
        <taxon>Stramenopiles</taxon>
        <taxon>Oomycota</taxon>
        <taxon>Peronosporomycetes</taxon>
        <taxon>Peronosporales</taxon>
        <taxon>Peronosporaceae</taxon>
        <taxon>Phytophthora</taxon>
    </lineage>
</organism>
<evidence type="ECO:0000256" key="4">
    <source>
        <dbReference type="SAM" id="MobiDB-lite"/>
    </source>
</evidence>
<feature type="region of interest" description="Disordered" evidence="4">
    <location>
        <begin position="1"/>
        <end position="68"/>
    </location>
</feature>
<keyword evidence="3" id="KW-0175">Coiled coil</keyword>
<feature type="region of interest" description="Disordered" evidence="4">
    <location>
        <begin position="340"/>
        <end position="380"/>
    </location>
</feature>
<keyword evidence="2" id="KW-0802">TPR repeat</keyword>
<dbReference type="PANTHER" id="PTHR45641">
    <property type="entry name" value="TETRATRICOPEPTIDE REPEAT PROTEIN (AFU_ORTHOLOGUE AFUA_6G03870)"/>
    <property type="match status" value="1"/>
</dbReference>
<evidence type="ECO:0000313" key="5">
    <source>
        <dbReference type="EMBL" id="GMF65466.1"/>
    </source>
</evidence>
<keyword evidence="1" id="KW-0677">Repeat</keyword>
<feature type="compositionally biased region" description="Polar residues" evidence="4">
    <location>
        <begin position="577"/>
        <end position="588"/>
    </location>
</feature>
<dbReference type="Pfam" id="PF13181">
    <property type="entry name" value="TPR_8"/>
    <property type="match status" value="1"/>
</dbReference>
<dbReference type="CDD" id="cd23767">
    <property type="entry name" value="IQCD"/>
    <property type="match status" value="1"/>
</dbReference>
<protein>
    <submittedName>
        <fullName evidence="5">Unnamed protein product</fullName>
    </submittedName>
</protein>
<dbReference type="InterPro" id="IPR011990">
    <property type="entry name" value="TPR-like_helical_dom_sf"/>
</dbReference>
<dbReference type="OrthoDB" id="2148418at2759"/>
<feature type="compositionally biased region" description="Polar residues" evidence="4">
    <location>
        <begin position="427"/>
        <end position="452"/>
    </location>
</feature>
<feature type="region of interest" description="Disordered" evidence="4">
    <location>
        <begin position="475"/>
        <end position="514"/>
    </location>
</feature>
<comment type="caution">
    <text evidence="5">The sequence shown here is derived from an EMBL/GenBank/DDBJ whole genome shotgun (WGS) entry which is preliminary data.</text>
</comment>
<evidence type="ECO:0000256" key="2">
    <source>
        <dbReference type="ARBA" id="ARBA00022803"/>
    </source>
</evidence>
<dbReference type="PROSITE" id="PS50096">
    <property type="entry name" value="IQ"/>
    <property type="match status" value="4"/>
</dbReference>
<feature type="region of interest" description="Disordered" evidence="4">
    <location>
        <begin position="245"/>
        <end position="265"/>
    </location>
</feature>
<evidence type="ECO:0000256" key="1">
    <source>
        <dbReference type="ARBA" id="ARBA00022737"/>
    </source>
</evidence>
<accession>A0A9W6YK77</accession>
<feature type="region of interest" description="Disordered" evidence="4">
    <location>
        <begin position="971"/>
        <end position="1032"/>
    </location>
</feature>
<proteinExistence type="predicted"/>
<dbReference type="SMART" id="SM00015">
    <property type="entry name" value="IQ"/>
    <property type="match status" value="5"/>
</dbReference>
<evidence type="ECO:0000313" key="6">
    <source>
        <dbReference type="Proteomes" id="UP001165083"/>
    </source>
</evidence>
<dbReference type="Proteomes" id="UP001165083">
    <property type="component" value="Unassembled WGS sequence"/>
</dbReference>
<keyword evidence="6" id="KW-1185">Reference proteome</keyword>
<evidence type="ECO:0000256" key="3">
    <source>
        <dbReference type="SAM" id="Coils"/>
    </source>
</evidence>
<feature type="compositionally biased region" description="Basic and acidic residues" evidence="4">
    <location>
        <begin position="688"/>
        <end position="702"/>
    </location>
</feature>
<gene>
    <name evidence="5" type="ORF">Plil01_001812500</name>
</gene>
<feature type="compositionally biased region" description="Acidic residues" evidence="4">
    <location>
        <begin position="245"/>
        <end position="256"/>
    </location>
</feature>
<feature type="region of interest" description="Disordered" evidence="4">
    <location>
        <begin position="916"/>
        <end position="938"/>
    </location>
</feature>
<feature type="coiled-coil region" evidence="3">
    <location>
        <begin position="826"/>
        <end position="860"/>
    </location>
</feature>
<sequence>MSNYYRQDNQHKPAPRVHSPKRNPFQTTAHPRKCHEVPGNPECRTDLNYSPSKLRVQPNHNQVPNHDSDKSLLEMLSSTVACLRQKNMDLEALGCLEQSLWLKRRMFGVDNSVVHKALNEVMLSYNSVAMQYLSQGQFDQCLAMLRKAEAITAPGNFKRCQALQILTFNNIGCCYRKLGKLKSALKYLKEAAQIGSGSAHVKNLSITHLNLCAIQSQLGRHDLALEHAQAAIFHTQEELVYLEDGGSDERDEDGERDNDNRDQASLVDALDPKTREEKIISLAVAYHNLAVELEFNGRGEASLQWYKKALQLVWKYRETNEALCESFKKIFLDAKKKQQTANVRQNGIPAASCTSKNPTNGRRPISRPRSAHVSFRSGNEVDRGDVSYSSTVASQCYKATKPSTAGLRYGSPRSMAAARGGKPQRPASATTRQRPVSAKPSTRASYRNNHGLSDSADDAFETHWKKLEKEHALNDFQSAASKNERRIRRPQSAGSARGAARRRNQVSIETQKRQKLQGQLYFAAKDEDIIGNDEDYGIVLDDGDCDGDFDNFPKTVSSPFVSNHTDGAAATYHNPRGSYTKTNRSTPTLGPRHRRVLDDSRSQTFVNESEPQEGSDAGAFSIQSPEQSLSSASLAGYSGDDDTDPDLPAQRVCHMEYLRRMKKLAESIKDDLNGIGVRPPAVKLAELTARHPDSPAYRKESGDLANGEGGSRVSTPRSATSKLRDRIEQARRDSWDALHEGNTSGSRCDQVQSVLSARNQSVDNGVDLREDVHVFESEAKARDAELQLFREAAGCRLQAFFRGQCCRAEVRQLKQVKRENDSASMIQRQVRQYLKMLKEERRLEDERFQLELQKEEVEDMAACLIQRLCRRVLSRKIACKVENASEDESEEEEEAPPRRPFSVADVVLGASVNKSVGSTRTLPNQVKPADPPHLNPAATVPRMNLAHQQEPEATRRSSSVASILLHESNTLEEFAQPSRTRRSDVYDDDEEWQLQPPRSTISSPRTSRSQEEPKSLSIHLADTTPGTSRSMPEKVNTQLENIAATHIQACIKGFIIRRHIARGHAGDISRTYIERKHFNIAYDHALNLEQEFVEELSVIKIQALVRGRQSRLLTECMKAGIHTAASTIQRSFRLHRQSTQRAVNEGVRSIAARAIQQVYREYEARRAALHEAAVDEELRNVQQIAATTIQNFWKQYFSEREHCLEKIEAATCIQALGRGHITRKSLKSLNGSSSGSGLSKHSSAFSMSSEKLVEEDAPGSARSENLYGVNYSFLPTSIRELYIMSTRNETPNANNQIRADEIVELGLTFGDFLRELETCTDTAVGCSALDAIRMVVEMSPESTKTLANVVKVAQTLDRRLQEGFWNQDIEVSSIALLWAFRDVLDAQ</sequence>
<feature type="compositionally biased region" description="Acidic residues" evidence="4">
    <location>
        <begin position="884"/>
        <end position="894"/>
    </location>
</feature>
<dbReference type="SMART" id="SM00028">
    <property type="entry name" value="TPR"/>
    <property type="match status" value="4"/>
</dbReference>
<feature type="region of interest" description="Disordered" evidence="4">
    <location>
        <begin position="402"/>
        <end position="456"/>
    </location>
</feature>
<feature type="compositionally biased region" description="Polar residues" evidence="4">
    <location>
        <begin position="712"/>
        <end position="721"/>
    </location>
</feature>
<dbReference type="EMBL" id="BSXW01012473">
    <property type="protein sequence ID" value="GMF65466.1"/>
    <property type="molecule type" value="Genomic_DNA"/>
</dbReference>
<feature type="region of interest" description="Disordered" evidence="4">
    <location>
        <begin position="686"/>
        <end position="728"/>
    </location>
</feature>
<feature type="compositionally biased region" description="Low complexity" evidence="4">
    <location>
        <begin position="628"/>
        <end position="638"/>
    </location>
</feature>
<feature type="compositionally biased region" description="Low complexity" evidence="4">
    <location>
        <begin position="996"/>
        <end position="1007"/>
    </location>
</feature>